<feature type="region of interest" description="Disordered" evidence="1">
    <location>
        <begin position="279"/>
        <end position="471"/>
    </location>
</feature>
<evidence type="ECO:0000256" key="2">
    <source>
        <dbReference type="SAM" id="Phobius"/>
    </source>
</evidence>
<sequence length="471" mass="49346">MFIPQTSGTTTAPAPRSASPTGIRAWVTRRPLTAFLLIVFGLGWPLMSLPALTDHGVVAGRGLPGEIWILAVVLLVMLPAALWVTSVTEGRSGVRTLLHRAFRWRFGAGWWAVVLLALPLTALALGVATGRSVQISDLLGVLAGEVVSLIVAVVLINLWEETVWAGFLQTRLERRHGLVLAAALTALPFAAIHVPLEFVGDFSAASVAFGVALLLAVSVLFRLMVGVVLRAAADSLLAVAVLHAVWNTSNGEDGLVDQVLSGGQPIAFAVTGWHCWARSSPSPSGPGSPGPSAKTPAAEQRGRRPNPATTRPPSNDRTYPLMTTPGPTIRGSGRRNVLRHSRADSVLAGQHSNLRPLDRQKLSCRDGRGPSADRARNSAKAEAACSTGSTTACPPASRGRSTPKPWPPARSSPGGAPSSWPAAGEATITTACRSSGSPTKSPTNHPWAAPVSSPTSRSAPHRPEPLPQGDR</sequence>
<feature type="compositionally biased region" description="Polar residues" evidence="1">
    <location>
        <begin position="427"/>
        <end position="444"/>
    </location>
</feature>
<reference evidence="4 5" key="1">
    <citation type="submission" date="2023-12" db="EMBL/GenBank/DDBJ databases">
        <title>Blastococcus brunescens sp. nov., an actonobacterium isolated from sandstone collected in sahara desert.</title>
        <authorList>
            <person name="Gtari M."/>
            <person name="Ghodhbane F."/>
        </authorList>
    </citation>
    <scope>NUCLEOTIDE SEQUENCE [LARGE SCALE GENOMIC DNA]</scope>
    <source>
        <strain evidence="4 5">BMG 8361</strain>
    </source>
</reference>
<feature type="transmembrane region" description="Helical" evidence="2">
    <location>
        <begin position="139"/>
        <end position="158"/>
    </location>
</feature>
<evidence type="ECO:0000313" key="4">
    <source>
        <dbReference type="EMBL" id="WRL66515.1"/>
    </source>
</evidence>
<keyword evidence="2" id="KW-0472">Membrane</keyword>
<dbReference type="Proteomes" id="UP001324287">
    <property type="component" value="Chromosome"/>
</dbReference>
<feature type="compositionally biased region" description="Low complexity" evidence="1">
    <location>
        <begin position="411"/>
        <end position="424"/>
    </location>
</feature>
<accession>A0ABZ1B6S3</accession>
<keyword evidence="2" id="KW-1133">Transmembrane helix</keyword>
<protein>
    <submittedName>
        <fullName evidence="4">CPBP family glutamic-type intramembrane protease</fullName>
        <ecNumber evidence="4">3.4.-.-</ecNumber>
    </submittedName>
</protein>
<dbReference type="EC" id="3.4.-.-" evidence="4"/>
<feature type="transmembrane region" description="Helical" evidence="2">
    <location>
        <begin position="108"/>
        <end position="127"/>
    </location>
</feature>
<feature type="compositionally biased region" description="Polar residues" evidence="1">
    <location>
        <begin position="1"/>
        <end position="12"/>
    </location>
</feature>
<keyword evidence="2" id="KW-0812">Transmembrane</keyword>
<dbReference type="InterPro" id="IPR003675">
    <property type="entry name" value="Rce1/LyrA-like_dom"/>
</dbReference>
<dbReference type="GO" id="GO:0008233">
    <property type="term" value="F:peptidase activity"/>
    <property type="evidence" value="ECO:0007669"/>
    <property type="project" value="UniProtKB-KW"/>
</dbReference>
<evidence type="ECO:0000259" key="3">
    <source>
        <dbReference type="Pfam" id="PF02517"/>
    </source>
</evidence>
<feature type="domain" description="CAAX prenyl protease 2/Lysostaphin resistance protein A-like" evidence="3">
    <location>
        <begin position="145"/>
        <end position="248"/>
    </location>
</feature>
<feature type="compositionally biased region" description="Polar residues" evidence="1">
    <location>
        <begin position="307"/>
        <end position="317"/>
    </location>
</feature>
<feature type="transmembrane region" description="Helical" evidence="2">
    <location>
        <begin position="178"/>
        <end position="196"/>
    </location>
</feature>
<keyword evidence="5" id="KW-1185">Reference proteome</keyword>
<dbReference type="EMBL" id="CP141261">
    <property type="protein sequence ID" value="WRL66515.1"/>
    <property type="molecule type" value="Genomic_DNA"/>
</dbReference>
<dbReference type="Pfam" id="PF02517">
    <property type="entry name" value="Rce1-like"/>
    <property type="match status" value="1"/>
</dbReference>
<dbReference type="RefSeq" id="WP_324277827.1">
    <property type="nucleotide sequence ID" value="NZ_CP141261.1"/>
</dbReference>
<feature type="transmembrane region" description="Helical" evidence="2">
    <location>
        <begin position="32"/>
        <end position="52"/>
    </location>
</feature>
<feature type="compositionally biased region" description="Basic and acidic residues" evidence="1">
    <location>
        <begin position="356"/>
        <end position="376"/>
    </location>
</feature>
<feature type="region of interest" description="Disordered" evidence="1">
    <location>
        <begin position="1"/>
        <end position="20"/>
    </location>
</feature>
<evidence type="ECO:0000256" key="1">
    <source>
        <dbReference type="SAM" id="MobiDB-lite"/>
    </source>
</evidence>
<feature type="compositionally biased region" description="Basic and acidic residues" evidence="1">
    <location>
        <begin position="461"/>
        <end position="471"/>
    </location>
</feature>
<keyword evidence="4" id="KW-0378">Hydrolase</keyword>
<keyword evidence="4" id="KW-0645">Protease</keyword>
<organism evidence="4 5">
    <name type="scientific">Blastococcus brunescens</name>
    <dbReference type="NCBI Taxonomy" id="1564165"/>
    <lineage>
        <taxon>Bacteria</taxon>
        <taxon>Bacillati</taxon>
        <taxon>Actinomycetota</taxon>
        <taxon>Actinomycetes</taxon>
        <taxon>Geodermatophilales</taxon>
        <taxon>Geodermatophilaceae</taxon>
        <taxon>Blastococcus</taxon>
    </lineage>
</organism>
<name>A0ABZ1B6S3_9ACTN</name>
<feature type="transmembrane region" description="Helical" evidence="2">
    <location>
        <begin position="202"/>
        <end position="221"/>
    </location>
</feature>
<feature type="transmembrane region" description="Helical" evidence="2">
    <location>
        <begin position="67"/>
        <end position="87"/>
    </location>
</feature>
<proteinExistence type="predicted"/>
<dbReference type="GO" id="GO:0006508">
    <property type="term" value="P:proteolysis"/>
    <property type="evidence" value="ECO:0007669"/>
    <property type="project" value="UniProtKB-KW"/>
</dbReference>
<gene>
    <name evidence="4" type="ORF">U6N30_14520</name>
</gene>
<evidence type="ECO:0000313" key="5">
    <source>
        <dbReference type="Proteomes" id="UP001324287"/>
    </source>
</evidence>